<proteinExistence type="predicted"/>
<keyword evidence="1" id="KW-0175">Coiled coil</keyword>
<comment type="caution">
    <text evidence="2">The sequence shown here is derived from an EMBL/GenBank/DDBJ whole genome shotgun (WGS) entry which is preliminary data.</text>
</comment>
<evidence type="ECO:0000313" key="2">
    <source>
        <dbReference type="EMBL" id="KAJ1609004.1"/>
    </source>
</evidence>
<reference evidence="2" key="1">
    <citation type="submission" date="2022-10" db="EMBL/GenBank/DDBJ databases">
        <title>Adaptive evolution leads to modifications in subtelomeric GC content in a zoonotic Cryptosporidium species.</title>
        <authorList>
            <person name="Li J."/>
            <person name="Feng Y."/>
            <person name="Xiao L."/>
        </authorList>
    </citation>
    <scope>NUCLEOTIDE SEQUENCE</scope>
    <source>
        <strain evidence="2">33844</strain>
    </source>
</reference>
<feature type="coiled-coil region" evidence="1">
    <location>
        <begin position="52"/>
        <end position="140"/>
    </location>
</feature>
<dbReference type="EMBL" id="JAPCXC010000038">
    <property type="protein sequence ID" value="KAJ1609004.1"/>
    <property type="molecule type" value="Genomic_DNA"/>
</dbReference>
<name>A0A9D5DGI8_9CRYT</name>
<accession>A0A9D5DGI8</accession>
<protein>
    <submittedName>
        <fullName evidence="2">Uncharacterized protein</fullName>
    </submittedName>
</protein>
<dbReference type="OrthoDB" id="342588at2759"/>
<organism evidence="2">
    <name type="scientific">Cryptosporidium canis</name>
    <dbReference type="NCBI Taxonomy" id="195482"/>
    <lineage>
        <taxon>Eukaryota</taxon>
        <taxon>Sar</taxon>
        <taxon>Alveolata</taxon>
        <taxon>Apicomplexa</taxon>
        <taxon>Conoidasida</taxon>
        <taxon>Coccidia</taxon>
        <taxon>Eucoccidiorida</taxon>
        <taxon>Eimeriorina</taxon>
        <taxon>Cryptosporidiidae</taxon>
        <taxon>Cryptosporidium</taxon>
    </lineage>
</organism>
<dbReference type="AlphaFoldDB" id="A0A9D5DGI8"/>
<gene>
    <name evidence="2" type="ORF">OJ253_1713</name>
</gene>
<sequence length="172" mass="20944">MNDSENIENLVGLLKKVERRQRREEFEKYKRVSDEIQHELKHYLIKFHQIAKKSEKKAIEKINNEYKQEERRVYESLEQIKDMETQLNKINAEYERGKKNLQEKISKLKEMYSAQLELIQEEERKELKILKREMKSLLLLTKKEAYQFTKNNVKFGNTRIINFIKKISSEMC</sequence>
<evidence type="ECO:0000256" key="1">
    <source>
        <dbReference type="SAM" id="Coils"/>
    </source>
</evidence>
<dbReference type="Proteomes" id="UP001067231">
    <property type="component" value="Unassembled WGS sequence"/>
</dbReference>